<dbReference type="EMBL" id="LR743504">
    <property type="protein sequence ID" value="CAA2104966.1"/>
    <property type="molecule type" value="Genomic_DNA"/>
</dbReference>
<evidence type="ECO:0000256" key="1">
    <source>
        <dbReference type="ARBA" id="ARBA00022741"/>
    </source>
</evidence>
<evidence type="ECO:0000256" key="3">
    <source>
        <dbReference type="ARBA" id="ARBA00022840"/>
    </source>
</evidence>
<dbReference type="InterPro" id="IPR045455">
    <property type="entry name" value="NrS-1_pol-like_helicase"/>
</dbReference>
<organism evidence="5">
    <name type="scientific">Methylobacterium bullatum</name>
    <dbReference type="NCBI Taxonomy" id="570505"/>
    <lineage>
        <taxon>Bacteria</taxon>
        <taxon>Pseudomonadati</taxon>
        <taxon>Pseudomonadota</taxon>
        <taxon>Alphaproteobacteria</taxon>
        <taxon>Hyphomicrobiales</taxon>
        <taxon>Methylobacteriaceae</taxon>
        <taxon>Methylobacterium</taxon>
    </lineage>
</organism>
<dbReference type="GO" id="GO:0016787">
    <property type="term" value="F:hydrolase activity"/>
    <property type="evidence" value="ECO:0007669"/>
    <property type="project" value="UniProtKB-KW"/>
</dbReference>
<dbReference type="PANTHER" id="PTHR35372:SF2">
    <property type="entry name" value="SF3 HELICASE DOMAIN-CONTAINING PROTEIN"/>
    <property type="match status" value="1"/>
</dbReference>
<gene>
    <name evidence="5" type="ORF">MBUL_02959</name>
</gene>
<dbReference type="Pfam" id="PF19263">
    <property type="entry name" value="DUF5906"/>
    <property type="match status" value="1"/>
</dbReference>
<dbReference type="InterPro" id="IPR027417">
    <property type="entry name" value="P-loop_NTPase"/>
</dbReference>
<evidence type="ECO:0000313" key="5">
    <source>
        <dbReference type="EMBL" id="CAA2104966.1"/>
    </source>
</evidence>
<evidence type="ECO:0000259" key="4">
    <source>
        <dbReference type="PROSITE" id="PS51206"/>
    </source>
</evidence>
<feature type="domain" description="SF3 helicase" evidence="4">
    <location>
        <begin position="454"/>
        <end position="613"/>
    </location>
</feature>
<dbReference type="AlphaFoldDB" id="A0A679J5Y8"/>
<dbReference type="PANTHER" id="PTHR35372">
    <property type="entry name" value="ATP BINDING PROTEIN-RELATED"/>
    <property type="match status" value="1"/>
</dbReference>
<dbReference type="Gene3D" id="3.40.50.300">
    <property type="entry name" value="P-loop containing nucleotide triphosphate hydrolases"/>
    <property type="match status" value="1"/>
</dbReference>
<dbReference type="InterPro" id="IPR014818">
    <property type="entry name" value="Phage/plasmid_primase_P4_C"/>
</dbReference>
<dbReference type="InterPro" id="IPR051620">
    <property type="entry name" value="ORF904-like_C"/>
</dbReference>
<protein>
    <recommendedName>
        <fullName evidence="4">SF3 helicase domain-containing protein</fullName>
    </recommendedName>
</protein>
<dbReference type="NCBIfam" id="TIGR01613">
    <property type="entry name" value="primase_Cterm"/>
    <property type="match status" value="1"/>
</dbReference>
<reference evidence="5" key="1">
    <citation type="submission" date="2019-12" db="EMBL/GenBank/DDBJ databases">
        <authorList>
            <person name="Cremers G."/>
        </authorList>
    </citation>
    <scope>NUCLEOTIDE SEQUENCE</scope>
    <source>
        <strain evidence="5">Mbul1</strain>
    </source>
</reference>
<proteinExistence type="predicted"/>
<dbReference type="InterPro" id="IPR006500">
    <property type="entry name" value="Helicase_put_C_phage/plasmid"/>
</dbReference>
<dbReference type="GO" id="GO:0005524">
    <property type="term" value="F:ATP binding"/>
    <property type="evidence" value="ECO:0007669"/>
    <property type="project" value="UniProtKB-KW"/>
</dbReference>
<name>A0A679J5Y8_9HYPH</name>
<keyword evidence="2" id="KW-0378">Hydrolase</keyword>
<keyword evidence="3" id="KW-0067">ATP-binding</keyword>
<evidence type="ECO:0000256" key="2">
    <source>
        <dbReference type="ARBA" id="ARBA00022801"/>
    </source>
</evidence>
<keyword evidence="1" id="KW-0547">Nucleotide-binding</keyword>
<dbReference type="Pfam" id="PF08706">
    <property type="entry name" value="D5_N"/>
    <property type="match status" value="1"/>
</dbReference>
<dbReference type="SMART" id="SM00885">
    <property type="entry name" value="D5_N"/>
    <property type="match status" value="1"/>
</dbReference>
<accession>A0A679J5Y8</accession>
<dbReference type="PROSITE" id="PS51206">
    <property type="entry name" value="SF3_HELICASE_1"/>
    <property type="match status" value="1"/>
</dbReference>
<sequence>MSAVEFEDLDTLPPMPLADLAPHPRWVAWRSQIRNGKATKVPYGHSGRPAKAGDPTTWGTKADAQAWAAALLAHGEQGGIGIQLGEYDGLAIGGVDLDSCRNADTGVIETWAAEIIRRFDSYTEISPSNIGAKIFFTYCRSDGEIIKSLLAGKFGKSWSKGNHCEIALHMGGRYFTVTRSNIDPQTFDEDTVGLCDEIRFVGATELEWLINTAGPAFKGEPTQAKLEKPIKAEFDTSRSGRAYGVACEIRRHRGTIENFRLALGKDADLAGWAADARQVERTWQSANGAVGEAFAFTEDGVARNFAALHGDSFRYCHTAGKWFAWDGQRWRREETQLAFDWCRETCRAMLADDPKNRDAKSLSRASSAGGVERFARADRAFAVEGRVWDRDQWLLGTPAGTVELRTGVLRPGRQGDLITKATAVGPIPLDQFNEDRDCPTWRTFLSEALAGDADAIRFFAQWAGYSLTGDTREESLLFVHGPGGSGKSTAVNTIGDLMGDYCTNVATETLSASKYDRHPEEIARLRGARMARASETEQGRAWAQQRITAMTGGDTLTARFMRQDSFEFVPEFKLTIIGNHRPAILDVDAAVKRRFNVLPFDHRPERPDDTLKARLRAEWPGILSWAILGCLDWQANGLVRPEVVTATTQAYFETQDTFQLWIDECCEIGKLAASTNEDLWDSWSRFAHRAGEDPGSKTKTFPDRLQQRGFVPVKNTSGIRGRGFKGIKVQDADLFDPTA</sequence>
<dbReference type="InterPro" id="IPR014015">
    <property type="entry name" value="Helicase_SF3_DNA-vir"/>
</dbReference>
<dbReference type="SUPFAM" id="SSF52540">
    <property type="entry name" value="P-loop containing nucleoside triphosphate hydrolases"/>
    <property type="match status" value="1"/>
</dbReference>